<evidence type="ECO:0000256" key="1">
    <source>
        <dbReference type="SAM" id="Phobius"/>
    </source>
</evidence>
<dbReference type="AlphaFoldDB" id="A0A9E8HNU8"/>
<sequence>MNSFKLFLALAIHLAAVIVWLNAYYVTAKKLQERKVLLWAAYMLFYVVLILLLISVPYNVSVFGKDAPTVSKVSGMFLWAACYAYYWLRDGNKVRLGR</sequence>
<evidence type="ECO:0000313" key="2">
    <source>
        <dbReference type="EMBL" id="UZW76366.1"/>
    </source>
</evidence>
<dbReference type="EMBL" id="CP101527">
    <property type="protein sequence ID" value="UZW76366.1"/>
    <property type="molecule type" value="Genomic_DNA"/>
</dbReference>
<feature type="transmembrane region" description="Helical" evidence="1">
    <location>
        <begin position="70"/>
        <end position="88"/>
    </location>
</feature>
<keyword evidence="1" id="KW-1133">Transmembrane helix</keyword>
<keyword evidence="1" id="KW-0812">Transmembrane</keyword>
<dbReference type="Proteomes" id="UP001164472">
    <property type="component" value="Chromosome"/>
</dbReference>
<accession>A0A9E8HNU8</accession>
<name>A0A9E8HNU8_9ALTE</name>
<feature type="transmembrane region" description="Helical" evidence="1">
    <location>
        <begin position="37"/>
        <end position="58"/>
    </location>
</feature>
<keyword evidence="3" id="KW-1185">Reference proteome</keyword>
<keyword evidence="1" id="KW-0472">Membrane</keyword>
<gene>
    <name evidence="2" type="ORF">NNL22_07205</name>
</gene>
<dbReference type="KEGG" id="asem:NNL22_07205"/>
<feature type="transmembrane region" description="Helical" evidence="1">
    <location>
        <begin position="6"/>
        <end position="25"/>
    </location>
</feature>
<dbReference type="RefSeq" id="WP_251813090.1">
    <property type="nucleotide sequence ID" value="NZ_CP101527.1"/>
</dbReference>
<evidence type="ECO:0000313" key="3">
    <source>
        <dbReference type="Proteomes" id="UP001164472"/>
    </source>
</evidence>
<organism evidence="2 3">
    <name type="scientific">Alkalimarinus sediminis</name>
    <dbReference type="NCBI Taxonomy" id="1632866"/>
    <lineage>
        <taxon>Bacteria</taxon>
        <taxon>Pseudomonadati</taxon>
        <taxon>Pseudomonadota</taxon>
        <taxon>Gammaproteobacteria</taxon>
        <taxon>Alteromonadales</taxon>
        <taxon>Alteromonadaceae</taxon>
        <taxon>Alkalimarinus</taxon>
    </lineage>
</organism>
<reference evidence="2" key="1">
    <citation type="submission" date="2022-07" db="EMBL/GenBank/DDBJ databases">
        <title>Alkalimarinus sp. nov., isolated from gut of a Alitta virens.</title>
        <authorList>
            <person name="Yang A.I."/>
            <person name="Shin N.-R."/>
        </authorList>
    </citation>
    <scope>NUCLEOTIDE SEQUENCE</scope>
    <source>
        <strain evidence="2">FA028</strain>
    </source>
</reference>
<proteinExistence type="predicted"/>
<protein>
    <submittedName>
        <fullName evidence="2">Uncharacterized protein</fullName>
    </submittedName>
</protein>